<gene>
    <name evidence="1" type="ORF">C2G38_2161700</name>
</gene>
<dbReference type="EMBL" id="QKWP01000113">
    <property type="protein sequence ID" value="RIB27023.1"/>
    <property type="molecule type" value="Genomic_DNA"/>
</dbReference>
<keyword evidence="2" id="KW-1185">Reference proteome</keyword>
<sequence>MSCTIFKNHILIRDFRTLLTAIDISNIIKQILQKTWNINLKHDVAKNLDQFLGTNEDESELKEACLHYQPYTKETGHLEIIICTHEQQDYVWKYGHNNLILVDGTFRISKHKLLVFIIIVIDENNKDILIAFILFTPPQHNRLIG</sequence>
<evidence type="ECO:0000313" key="2">
    <source>
        <dbReference type="Proteomes" id="UP000266673"/>
    </source>
</evidence>
<dbReference type="STRING" id="44941.A0A397W403"/>
<dbReference type="OrthoDB" id="2442656at2759"/>
<dbReference type="Proteomes" id="UP000266673">
    <property type="component" value="Unassembled WGS sequence"/>
</dbReference>
<reference evidence="1 2" key="1">
    <citation type="submission" date="2018-06" db="EMBL/GenBank/DDBJ databases">
        <title>Comparative genomics reveals the genomic features of Rhizophagus irregularis, R. cerebriforme, R. diaphanum and Gigaspora rosea, and their symbiotic lifestyle signature.</title>
        <authorList>
            <person name="Morin E."/>
            <person name="San Clemente H."/>
            <person name="Chen E.C.H."/>
            <person name="De La Providencia I."/>
            <person name="Hainaut M."/>
            <person name="Kuo A."/>
            <person name="Kohler A."/>
            <person name="Murat C."/>
            <person name="Tang N."/>
            <person name="Roy S."/>
            <person name="Loubradou J."/>
            <person name="Henrissat B."/>
            <person name="Grigoriev I.V."/>
            <person name="Corradi N."/>
            <person name="Roux C."/>
            <person name="Martin F.M."/>
        </authorList>
    </citation>
    <scope>NUCLEOTIDE SEQUENCE [LARGE SCALE GENOMIC DNA]</scope>
    <source>
        <strain evidence="1 2">DAOM 194757</strain>
    </source>
</reference>
<proteinExistence type="predicted"/>
<protein>
    <recommendedName>
        <fullName evidence="3">MULE transposase domain-containing protein</fullName>
    </recommendedName>
</protein>
<accession>A0A397W403</accession>
<dbReference type="AlphaFoldDB" id="A0A397W403"/>
<evidence type="ECO:0008006" key="3">
    <source>
        <dbReference type="Google" id="ProtNLM"/>
    </source>
</evidence>
<name>A0A397W403_9GLOM</name>
<comment type="caution">
    <text evidence="1">The sequence shown here is derived from an EMBL/GenBank/DDBJ whole genome shotgun (WGS) entry which is preliminary data.</text>
</comment>
<evidence type="ECO:0000313" key="1">
    <source>
        <dbReference type="EMBL" id="RIB27023.1"/>
    </source>
</evidence>
<organism evidence="1 2">
    <name type="scientific">Gigaspora rosea</name>
    <dbReference type="NCBI Taxonomy" id="44941"/>
    <lineage>
        <taxon>Eukaryota</taxon>
        <taxon>Fungi</taxon>
        <taxon>Fungi incertae sedis</taxon>
        <taxon>Mucoromycota</taxon>
        <taxon>Glomeromycotina</taxon>
        <taxon>Glomeromycetes</taxon>
        <taxon>Diversisporales</taxon>
        <taxon>Gigasporaceae</taxon>
        <taxon>Gigaspora</taxon>
    </lineage>
</organism>